<dbReference type="PANTHER" id="PTHR43649">
    <property type="entry name" value="ARABINOSE-BINDING PROTEIN-RELATED"/>
    <property type="match status" value="1"/>
</dbReference>
<dbReference type="SUPFAM" id="SSF53850">
    <property type="entry name" value="Periplasmic binding protein-like II"/>
    <property type="match status" value="1"/>
</dbReference>
<keyword evidence="3" id="KW-1185">Reference proteome</keyword>
<dbReference type="InterPro" id="IPR050490">
    <property type="entry name" value="Bact_solute-bd_prot1"/>
</dbReference>
<feature type="signal peptide" evidence="1">
    <location>
        <begin position="1"/>
        <end position="29"/>
    </location>
</feature>
<dbReference type="Pfam" id="PF13416">
    <property type="entry name" value="SBP_bac_8"/>
    <property type="match status" value="1"/>
</dbReference>
<dbReference type="InterPro" id="IPR006059">
    <property type="entry name" value="SBP"/>
</dbReference>
<dbReference type="Gene3D" id="3.40.190.10">
    <property type="entry name" value="Periplasmic binding protein-like II"/>
    <property type="match status" value="2"/>
</dbReference>
<protein>
    <submittedName>
        <fullName evidence="2">Sugar ABC transporter substrate-binding protein</fullName>
    </submittedName>
</protein>
<dbReference type="PANTHER" id="PTHR43649:SF11">
    <property type="entry name" value="ABC TRANSPORTER SUBSTRATE-BINDING PROTEIN YESO-RELATED"/>
    <property type="match status" value="1"/>
</dbReference>
<sequence>MLLSMTVSKKSLIRFGALALATITAGSLAGCSAESAPAELSDGPVAISFTFWGGDARVQDTEEAIAAFEAAHDNITVEVQSADWTGYWDQLATQTAAGEMPDLVQMSDLYVSSYADRGALRDLEELDIDTAKIDPAVLDLGRVGGTLYGITHGTGMYALVANVDLFEKYGVELPDDDTWSWDDYAQIAQELTEKSGGEITGSDQTGGFDVHGLRYWIRSAGGELFDEDGNVAMDPEALAAMWQFELDLQESGGMLSASAITESFNAGISGNALASKQVALGVATDNQLTALEESTGSELRLLKLPEPEGVKPAFFGPTMYWSVASTSEHPAEAALLADFLANSQEAGEIIQTERGLPANGDVRAAISAELPEAAQAAIEYEESVETGDAPLVAPNGASTLETILQRYTQEVLAGQQAPLDAAEAFAAELQSEIDNAR</sequence>
<organism evidence="2 3">
    <name type="scientific">Microbacterium nanhaiense</name>
    <dbReference type="NCBI Taxonomy" id="1301026"/>
    <lineage>
        <taxon>Bacteria</taxon>
        <taxon>Bacillati</taxon>
        <taxon>Actinomycetota</taxon>
        <taxon>Actinomycetes</taxon>
        <taxon>Micrococcales</taxon>
        <taxon>Microbacteriaceae</taxon>
        <taxon>Microbacterium</taxon>
    </lineage>
</organism>
<dbReference type="Proteomes" id="UP000638043">
    <property type="component" value="Unassembled WGS sequence"/>
</dbReference>
<feature type="chain" id="PRO_5045632505" evidence="1">
    <location>
        <begin position="30"/>
        <end position="437"/>
    </location>
</feature>
<evidence type="ECO:0000313" key="2">
    <source>
        <dbReference type="EMBL" id="GGO62463.1"/>
    </source>
</evidence>
<proteinExistence type="predicted"/>
<evidence type="ECO:0000313" key="3">
    <source>
        <dbReference type="Proteomes" id="UP000638043"/>
    </source>
</evidence>
<gene>
    <name evidence="2" type="ORF">GCM10010910_12620</name>
</gene>
<keyword evidence="1" id="KW-0732">Signal</keyword>
<name>A0ABQ2N0Q9_9MICO</name>
<dbReference type="EMBL" id="BMMQ01000003">
    <property type="protein sequence ID" value="GGO62463.1"/>
    <property type="molecule type" value="Genomic_DNA"/>
</dbReference>
<evidence type="ECO:0000256" key="1">
    <source>
        <dbReference type="SAM" id="SignalP"/>
    </source>
</evidence>
<accession>A0ABQ2N0Q9</accession>
<reference evidence="3" key="1">
    <citation type="journal article" date="2019" name="Int. J. Syst. Evol. Microbiol.">
        <title>The Global Catalogue of Microorganisms (GCM) 10K type strain sequencing project: providing services to taxonomists for standard genome sequencing and annotation.</title>
        <authorList>
            <consortium name="The Broad Institute Genomics Platform"/>
            <consortium name="The Broad Institute Genome Sequencing Center for Infectious Disease"/>
            <person name="Wu L."/>
            <person name="Ma J."/>
        </authorList>
    </citation>
    <scope>NUCLEOTIDE SEQUENCE [LARGE SCALE GENOMIC DNA]</scope>
    <source>
        <strain evidence="3">CGMCC 4.7181</strain>
    </source>
</reference>
<comment type="caution">
    <text evidence="2">The sequence shown here is derived from an EMBL/GenBank/DDBJ whole genome shotgun (WGS) entry which is preliminary data.</text>
</comment>